<feature type="transmembrane region" description="Helical" evidence="1">
    <location>
        <begin position="60"/>
        <end position="80"/>
    </location>
</feature>
<feature type="transmembrane region" description="Helical" evidence="1">
    <location>
        <begin position="126"/>
        <end position="145"/>
    </location>
</feature>
<dbReference type="EMBL" id="JBHUIW010000011">
    <property type="protein sequence ID" value="MFD2182701.1"/>
    <property type="molecule type" value="Genomic_DNA"/>
</dbReference>
<gene>
    <name evidence="2" type="ORF">ACFSOX_11100</name>
</gene>
<feature type="transmembrane region" description="Helical" evidence="1">
    <location>
        <begin position="152"/>
        <end position="173"/>
    </location>
</feature>
<evidence type="ECO:0008006" key="4">
    <source>
        <dbReference type="Google" id="ProtNLM"/>
    </source>
</evidence>
<evidence type="ECO:0000256" key="1">
    <source>
        <dbReference type="SAM" id="Phobius"/>
    </source>
</evidence>
<evidence type="ECO:0000313" key="2">
    <source>
        <dbReference type="EMBL" id="MFD2182701.1"/>
    </source>
</evidence>
<dbReference type="Proteomes" id="UP001597314">
    <property type="component" value="Unassembled WGS sequence"/>
</dbReference>
<dbReference type="RefSeq" id="WP_378477876.1">
    <property type="nucleotide sequence ID" value="NZ_JBHUIW010000011.1"/>
</dbReference>
<reference evidence="3" key="1">
    <citation type="journal article" date="2019" name="Int. J. Syst. Evol. Microbiol.">
        <title>The Global Catalogue of Microorganisms (GCM) 10K type strain sequencing project: providing services to taxonomists for standard genome sequencing and annotation.</title>
        <authorList>
            <consortium name="The Broad Institute Genomics Platform"/>
            <consortium name="The Broad Institute Genome Sequencing Center for Infectious Disease"/>
            <person name="Wu L."/>
            <person name="Ma J."/>
        </authorList>
    </citation>
    <scope>NUCLEOTIDE SEQUENCE [LARGE SCALE GENOMIC DNA]</scope>
    <source>
        <strain evidence="3">CGMCC 1.6774</strain>
    </source>
</reference>
<sequence length="208" mass="21537">MAELETDLEKALADIDAIKAQLARGSEFRGWGPATVALTGLMAGAAAAAQAAFMPDPVDVTNWLAIWVLTAVLGIALVVAEATTRSRRLHSHLADEMIHAAAMQFVPAAAVGALLPVVVLNVAPDAVWMLPGLWQIVFGLGIFAASRALPQAMAVAGAWYLACGLVVLAVSAADRGLSPWAMGLPFGIGQLLFAAILHRALGGRHGGF</sequence>
<organism evidence="2 3">
    <name type="scientific">Rhodoplanes azumiensis</name>
    <dbReference type="NCBI Taxonomy" id="1897628"/>
    <lineage>
        <taxon>Bacteria</taxon>
        <taxon>Pseudomonadati</taxon>
        <taxon>Pseudomonadota</taxon>
        <taxon>Alphaproteobacteria</taxon>
        <taxon>Hyphomicrobiales</taxon>
        <taxon>Nitrobacteraceae</taxon>
        <taxon>Rhodoplanes</taxon>
    </lineage>
</organism>
<name>A0ABW5AJ49_9BRAD</name>
<feature type="transmembrane region" description="Helical" evidence="1">
    <location>
        <begin position="101"/>
        <end position="120"/>
    </location>
</feature>
<keyword evidence="3" id="KW-1185">Reference proteome</keyword>
<keyword evidence="1" id="KW-0472">Membrane</keyword>
<evidence type="ECO:0000313" key="3">
    <source>
        <dbReference type="Proteomes" id="UP001597314"/>
    </source>
</evidence>
<proteinExistence type="predicted"/>
<keyword evidence="1" id="KW-0812">Transmembrane</keyword>
<protein>
    <recommendedName>
        <fullName evidence="4">Yip1 domain-containing protein</fullName>
    </recommendedName>
</protein>
<feature type="transmembrane region" description="Helical" evidence="1">
    <location>
        <begin position="34"/>
        <end position="54"/>
    </location>
</feature>
<accession>A0ABW5AJ49</accession>
<comment type="caution">
    <text evidence="2">The sequence shown here is derived from an EMBL/GenBank/DDBJ whole genome shotgun (WGS) entry which is preliminary data.</text>
</comment>
<keyword evidence="1" id="KW-1133">Transmembrane helix</keyword>
<feature type="transmembrane region" description="Helical" evidence="1">
    <location>
        <begin position="179"/>
        <end position="197"/>
    </location>
</feature>